<reference evidence="10" key="2">
    <citation type="submission" date="2015-01" db="EMBL/GenBank/DDBJ databases">
        <title>Evolutionary Origins and Diversification of the Mycorrhizal Mutualists.</title>
        <authorList>
            <consortium name="DOE Joint Genome Institute"/>
            <consortium name="Mycorrhizal Genomics Consortium"/>
            <person name="Kohler A."/>
            <person name="Kuo A."/>
            <person name="Nagy L.G."/>
            <person name="Floudas D."/>
            <person name="Copeland A."/>
            <person name="Barry K.W."/>
            <person name="Cichocki N."/>
            <person name="Veneault-Fourrey C."/>
            <person name="LaButti K."/>
            <person name="Lindquist E.A."/>
            <person name="Lipzen A."/>
            <person name="Lundell T."/>
            <person name="Morin E."/>
            <person name="Murat C."/>
            <person name="Riley R."/>
            <person name="Ohm R."/>
            <person name="Sun H."/>
            <person name="Tunlid A."/>
            <person name="Henrissat B."/>
            <person name="Grigoriev I.V."/>
            <person name="Hibbett D.S."/>
            <person name="Martin F."/>
        </authorList>
    </citation>
    <scope>NUCLEOTIDE SEQUENCE [LARGE SCALE GENOMIC DNA]</scope>
    <source>
        <strain evidence="10">Marx 270</strain>
    </source>
</reference>
<dbReference type="InterPro" id="IPR009057">
    <property type="entry name" value="Homeodomain-like_sf"/>
</dbReference>
<dbReference type="Gene3D" id="1.10.10.60">
    <property type="entry name" value="Homeodomain-like"/>
    <property type="match status" value="1"/>
</dbReference>
<dbReference type="Pfam" id="PF12737">
    <property type="entry name" value="Mating_C"/>
    <property type="match status" value="1"/>
</dbReference>
<dbReference type="Pfam" id="PF12731">
    <property type="entry name" value="Mating_N"/>
    <property type="match status" value="1"/>
</dbReference>
<dbReference type="OrthoDB" id="250329at2759"/>
<dbReference type="GO" id="GO:0006355">
    <property type="term" value="P:regulation of DNA-templated transcription"/>
    <property type="evidence" value="ECO:0007669"/>
    <property type="project" value="InterPro"/>
</dbReference>
<feature type="domain" description="Mating-type protein C-terminal" evidence="8">
    <location>
        <begin position="204"/>
        <end position="430"/>
    </location>
</feature>
<evidence type="ECO:0000259" key="8">
    <source>
        <dbReference type="Pfam" id="PF12737"/>
    </source>
</evidence>
<keyword evidence="10" id="KW-1185">Reference proteome</keyword>
<dbReference type="STRING" id="870435.A0A0C3P5V3"/>
<dbReference type="InterPro" id="IPR024441">
    <property type="entry name" value="Homeodomain1_C"/>
</dbReference>
<evidence type="ECO:0008006" key="11">
    <source>
        <dbReference type="Google" id="ProtNLM"/>
    </source>
</evidence>
<comment type="similarity">
    <text evidence="1">Belongs to the TALE/M-ATYP homeobox family.</text>
</comment>
<dbReference type="SUPFAM" id="SSF46689">
    <property type="entry name" value="Homeodomain-like"/>
    <property type="match status" value="1"/>
</dbReference>
<evidence type="ECO:0000259" key="7">
    <source>
        <dbReference type="Pfam" id="PF12731"/>
    </source>
</evidence>
<evidence type="ECO:0000259" key="6">
    <source>
        <dbReference type="Pfam" id="PF05920"/>
    </source>
</evidence>
<feature type="compositionally biased region" description="Basic and acidic residues" evidence="5">
    <location>
        <begin position="257"/>
        <end position="267"/>
    </location>
</feature>
<sequence>MDAELRQRLIDAERGLLSALWDENLLSPFHSTWSKLQADISSMKARGELSKDTLALADVMASRIATIAQCYLEVQQEQKLLTAEWAGVVEDILNGPNNVSVTSASPQSSEQRPIAFIETVHNWLLENIHNPYPSTQFKACVANTHRCSQNSVNTWFINARRRIGWTSLCREQFHNCRTDALDAAYRALIRPDPARPLPTATIQAFAAIKANAEGLYSSMVGRSTHAKDLDAPADVTEYGGQTLAEDNARQGICGKEAEAHTHRENWRSETTYPSPFSSPPPPASAIPTLVPSLSDESDDEDQDVAPPALAGRKRRMSLSGNQCATHTERPKRLCVCPFPTPSIDASEPPSPSLEAQASCVLPRSRKRRLSEGVRRNIPNRPHGLPVTPRAQVVSDPLPRTISNESDIENWFQTNFRTLFDLPAPVECPDLDPSAQWEVLFGGYSIPSALVPSEPHLMHSPLTSSEAVLQDVQERSGDFSGFDNLFLPSGNEACEDTLPNIRSSDLQLFPEHQFALSAGSVSPLDDWVTLCESTSQAESVGTHASSELGFFEFPDLSVPHPLVDSQGAFVLGDIGLPVGA</sequence>
<dbReference type="HOGENOM" id="CLU_021698_0_0_1"/>
<evidence type="ECO:0000256" key="3">
    <source>
        <dbReference type="ARBA" id="ARBA00023155"/>
    </source>
</evidence>
<reference evidence="9 10" key="1">
    <citation type="submission" date="2014-04" db="EMBL/GenBank/DDBJ databases">
        <authorList>
            <consortium name="DOE Joint Genome Institute"/>
            <person name="Kuo A."/>
            <person name="Kohler A."/>
            <person name="Costa M.D."/>
            <person name="Nagy L.G."/>
            <person name="Floudas D."/>
            <person name="Copeland A."/>
            <person name="Barry K.W."/>
            <person name="Cichocki N."/>
            <person name="Veneault-Fourrey C."/>
            <person name="LaButti K."/>
            <person name="Lindquist E.A."/>
            <person name="Lipzen A."/>
            <person name="Lundell T."/>
            <person name="Morin E."/>
            <person name="Murat C."/>
            <person name="Sun H."/>
            <person name="Tunlid A."/>
            <person name="Henrissat B."/>
            <person name="Grigoriev I.V."/>
            <person name="Hibbett D.S."/>
            <person name="Martin F."/>
            <person name="Nordberg H.P."/>
            <person name="Cantor M.N."/>
            <person name="Hua S.X."/>
        </authorList>
    </citation>
    <scope>NUCLEOTIDE SEQUENCE [LARGE SCALE GENOMIC DNA]</scope>
    <source>
        <strain evidence="9 10">Marx 270</strain>
    </source>
</reference>
<name>A0A0C3P5V3_PISTI</name>
<protein>
    <recommendedName>
        <fullName evidence="11">Homeobox domain-containing protein</fullName>
    </recommendedName>
</protein>
<dbReference type="AlphaFoldDB" id="A0A0C3P5V3"/>
<dbReference type="Pfam" id="PF05920">
    <property type="entry name" value="Homeobox_KN"/>
    <property type="match status" value="1"/>
</dbReference>
<dbReference type="CDD" id="cd00086">
    <property type="entry name" value="homeodomain"/>
    <property type="match status" value="1"/>
</dbReference>
<dbReference type="GO" id="GO:0003677">
    <property type="term" value="F:DNA binding"/>
    <property type="evidence" value="ECO:0007669"/>
    <property type="project" value="UniProtKB-KW"/>
</dbReference>
<keyword evidence="3" id="KW-0371">Homeobox</keyword>
<evidence type="ECO:0000256" key="5">
    <source>
        <dbReference type="SAM" id="MobiDB-lite"/>
    </source>
</evidence>
<evidence type="ECO:0000256" key="4">
    <source>
        <dbReference type="ARBA" id="ARBA00023242"/>
    </source>
</evidence>
<feature type="region of interest" description="Disordered" evidence="5">
    <location>
        <begin position="257"/>
        <end position="324"/>
    </location>
</feature>
<dbReference type="Proteomes" id="UP000054217">
    <property type="component" value="Unassembled WGS sequence"/>
</dbReference>
<dbReference type="InterPro" id="IPR001356">
    <property type="entry name" value="HD"/>
</dbReference>
<dbReference type="InParanoid" id="A0A0C3P5V3"/>
<evidence type="ECO:0000256" key="1">
    <source>
        <dbReference type="ARBA" id="ARBA00005800"/>
    </source>
</evidence>
<dbReference type="EMBL" id="KN831957">
    <property type="protein sequence ID" value="KIO08615.1"/>
    <property type="molecule type" value="Genomic_DNA"/>
</dbReference>
<evidence type="ECO:0000313" key="9">
    <source>
        <dbReference type="EMBL" id="KIO08615.1"/>
    </source>
</evidence>
<dbReference type="InterPro" id="IPR024333">
    <property type="entry name" value="Mating-type_A-alpha/beta_1_N"/>
</dbReference>
<dbReference type="InterPro" id="IPR008422">
    <property type="entry name" value="KN_HD"/>
</dbReference>
<keyword evidence="2" id="KW-0238">DNA-binding</keyword>
<evidence type="ECO:0000256" key="2">
    <source>
        <dbReference type="ARBA" id="ARBA00023125"/>
    </source>
</evidence>
<proteinExistence type="inferred from homology"/>
<keyword evidence="4" id="KW-0539">Nucleus</keyword>
<accession>A0A0C3P5V3</accession>
<gene>
    <name evidence="9" type="ORF">M404DRAFT_997538</name>
</gene>
<feature type="domain" description="Mating-type protein A-alpha/beta 1 N-terminal" evidence="7">
    <location>
        <begin position="2"/>
        <end position="80"/>
    </location>
</feature>
<organism evidence="9 10">
    <name type="scientific">Pisolithus tinctorius Marx 270</name>
    <dbReference type="NCBI Taxonomy" id="870435"/>
    <lineage>
        <taxon>Eukaryota</taxon>
        <taxon>Fungi</taxon>
        <taxon>Dikarya</taxon>
        <taxon>Basidiomycota</taxon>
        <taxon>Agaricomycotina</taxon>
        <taxon>Agaricomycetes</taxon>
        <taxon>Agaricomycetidae</taxon>
        <taxon>Boletales</taxon>
        <taxon>Sclerodermatineae</taxon>
        <taxon>Pisolithaceae</taxon>
        <taxon>Pisolithus</taxon>
    </lineage>
</organism>
<evidence type="ECO:0000313" key="10">
    <source>
        <dbReference type="Proteomes" id="UP000054217"/>
    </source>
</evidence>
<feature type="domain" description="KN homeodomain" evidence="6">
    <location>
        <begin position="123"/>
        <end position="162"/>
    </location>
</feature>